<name>X1UA27_9ZZZZ</name>
<gene>
    <name evidence="1" type="ORF">S12H4_49738</name>
</gene>
<organism evidence="1">
    <name type="scientific">marine sediment metagenome</name>
    <dbReference type="NCBI Taxonomy" id="412755"/>
    <lineage>
        <taxon>unclassified sequences</taxon>
        <taxon>metagenomes</taxon>
        <taxon>ecological metagenomes</taxon>
    </lineage>
</organism>
<protein>
    <submittedName>
        <fullName evidence="1">Uncharacterized protein</fullName>
    </submittedName>
</protein>
<dbReference type="EMBL" id="BARW01031237">
    <property type="protein sequence ID" value="GAJ14388.1"/>
    <property type="molecule type" value="Genomic_DNA"/>
</dbReference>
<feature type="non-terminal residue" evidence="1">
    <location>
        <position position="54"/>
    </location>
</feature>
<evidence type="ECO:0000313" key="1">
    <source>
        <dbReference type="EMBL" id="GAJ14388.1"/>
    </source>
</evidence>
<accession>X1UA27</accession>
<comment type="caution">
    <text evidence="1">The sequence shown here is derived from an EMBL/GenBank/DDBJ whole genome shotgun (WGS) entry which is preliminary data.</text>
</comment>
<reference evidence="1" key="1">
    <citation type="journal article" date="2014" name="Front. Microbiol.">
        <title>High frequency of phylogenetically diverse reductive dehalogenase-homologous genes in deep subseafloor sedimentary metagenomes.</title>
        <authorList>
            <person name="Kawai M."/>
            <person name="Futagami T."/>
            <person name="Toyoda A."/>
            <person name="Takaki Y."/>
            <person name="Nishi S."/>
            <person name="Hori S."/>
            <person name="Arai W."/>
            <person name="Tsubouchi T."/>
            <person name="Morono Y."/>
            <person name="Uchiyama I."/>
            <person name="Ito T."/>
            <person name="Fujiyama A."/>
            <person name="Inagaki F."/>
            <person name="Takami H."/>
        </authorList>
    </citation>
    <scope>NUCLEOTIDE SEQUENCE</scope>
    <source>
        <strain evidence="1">Expedition CK06-06</strain>
    </source>
</reference>
<proteinExistence type="predicted"/>
<sequence length="54" mass="6518">MKFIILINSNKRIKTYSAIESSRNKNPYNVLIFTYFDDIILENKEVENFMKNKK</sequence>
<dbReference type="AlphaFoldDB" id="X1UA27"/>